<keyword evidence="3" id="KW-0547">Nucleotide-binding</keyword>
<dbReference type="AlphaFoldDB" id="A0A9W5YCI8"/>
<evidence type="ECO:0008006" key="11">
    <source>
        <dbReference type="Google" id="ProtNLM"/>
    </source>
</evidence>
<dbReference type="PIRSF" id="PIRSF000530">
    <property type="entry name" value="Galactokinase"/>
    <property type="match status" value="1"/>
</dbReference>
<accession>A0A9W5YCI8</accession>
<dbReference type="RefSeq" id="WP_281818630.1">
    <property type="nucleotide sequence ID" value="NZ_BRLB01000018.1"/>
</dbReference>
<evidence type="ECO:0000256" key="2">
    <source>
        <dbReference type="ARBA" id="ARBA00022679"/>
    </source>
</evidence>
<dbReference type="GO" id="GO:0005524">
    <property type="term" value="F:ATP binding"/>
    <property type="evidence" value="ECO:0007669"/>
    <property type="project" value="UniProtKB-KW"/>
</dbReference>
<evidence type="ECO:0000259" key="7">
    <source>
        <dbReference type="Pfam" id="PF00288"/>
    </source>
</evidence>
<evidence type="ECO:0000313" key="10">
    <source>
        <dbReference type="Proteomes" id="UP001144256"/>
    </source>
</evidence>
<dbReference type="Proteomes" id="UP001144256">
    <property type="component" value="Unassembled WGS sequence"/>
</dbReference>
<evidence type="ECO:0000256" key="6">
    <source>
        <dbReference type="ARBA" id="ARBA00023144"/>
    </source>
</evidence>
<keyword evidence="10" id="KW-1185">Reference proteome</keyword>
<dbReference type="PRINTS" id="PR00473">
    <property type="entry name" value="GALCTOKINASE"/>
</dbReference>
<dbReference type="InterPro" id="IPR000705">
    <property type="entry name" value="Galactokinase"/>
</dbReference>
<dbReference type="Pfam" id="PF08544">
    <property type="entry name" value="GHMP_kinases_C"/>
    <property type="match status" value="1"/>
</dbReference>
<dbReference type="GO" id="GO:0006012">
    <property type="term" value="P:galactose metabolic process"/>
    <property type="evidence" value="ECO:0007669"/>
    <property type="project" value="UniProtKB-KW"/>
</dbReference>
<feature type="domain" description="GHMP kinase N-terminal" evidence="7">
    <location>
        <begin position="75"/>
        <end position="165"/>
    </location>
</feature>
<dbReference type="PANTHER" id="PTHR10457:SF7">
    <property type="entry name" value="GALACTOKINASE-RELATED"/>
    <property type="match status" value="1"/>
</dbReference>
<comment type="caution">
    <text evidence="9">The sequence shown here is derived from an EMBL/GenBank/DDBJ whole genome shotgun (WGS) entry which is preliminary data.</text>
</comment>
<keyword evidence="4" id="KW-0418">Kinase</keyword>
<dbReference type="GO" id="GO:0004335">
    <property type="term" value="F:galactokinase activity"/>
    <property type="evidence" value="ECO:0007669"/>
    <property type="project" value="InterPro"/>
</dbReference>
<dbReference type="InterPro" id="IPR036554">
    <property type="entry name" value="GHMP_kinase_C_sf"/>
</dbReference>
<proteinExistence type="inferred from homology"/>
<dbReference type="SUPFAM" id="SSF55060">
    <property type="entry name" value="GHMP Kinase, C-terminal domain"/>
    <property type="match status" value="1"/>
</dbReference>
<sequence length="360" mass="40720">MKISVSTPSRICLFGEHQDYLNLEVISSAINLRFKAEGSRRDDRIIHVRLSGENINREEIIDLDERIVYENNRDYIKSAINVLMRNGYKLETGFDIFMDSDIPIGKGMCSSTTMVVVFIKVLLELIDHEDKDNPEKIALLGFEAEVTEFNEPGGLMDHYSSAYGGLLHLIFNKEKTVVEPLKTEIPGCFILFDSLEDKQTTKVLASAKYPVLEALEELKEYGINSIRDFIDNEDNLICLEKLSQDKLVKVKANIDNYKILKEAEKMFNTEVDSVKLGELLRRHHRNLRDGLEISTPKIEEILMTAYENGALGGKINGSGGGGCCYVYAYEKDSKKILDKVCAKGYWGVILKQDSGVRVDK</sequence>
<keyword evidence="6" id="KW-0299">Galactose metabolism</keyword>
<dbReference type="EMBL" id="BRLB01000018">
    <property type="protein sequence ID" value="GKX31510.1"/>
    <property type="molecule type" value="Genomic_DNA"/>
</dbReference>
<dbReference type="Gene3D" id="3.30.230.10">
    <property type="match status" value="1"/>
</dbReference>
<dbReference type="InterPro" id="IPR014721">
    <property type="entry name" value="Ribsml_uS5_D2-typ_fold_subgr"/>
</dbReference>
<dbReference type="InterPro" id="IPR013750">
    <property type="entry name" value="GHMP_kinase_C_dom"/>
</dbReference>
<protein>
    <recommendedName>
        <fullName evidence="11">Galactokinase</fullName>
    </recommendedName>
</protein>
<gene>
    <name evidence="9" type="ORF">SH1V18_39900</name>
</gene>
<dbReference type="PRINTS" id="PR00959">
    <property type="entry name" value="MEVGALKINASE"/>
</dbReference>
<dbReference type="SUPFAM" id="SSF54211">
    <property type="entry name" value="Ribosomal protein S5 domain 2-like"/>
    <property type="match status" value="1"/>
</dbReference>
<keyword evidence="5" id="KW-0067">ATP-binding</keyword>
<reference evidence="9" key="1">
    <citation type="submission" date="2022-06" db="EMBL/GenBank/DDBJ databases">
        <title>Vallitalea longa sp. nov., an anaerobic bacterium isolated from marine sediment.</title>
        <authorList>
            <person name="Hirano S."/>
            <person name="Terahara T."/>
            <person name="Mori K."/>
            <person name="Hamada M."/>
            <person name="Matsumoto R."/>
            <person name="Kobayashi T."/>
        </authorList>
    </citation>
    <scope>NUCLEOTIDE SEQUENCE</scope>
    <source>
        <strain evidence="9">SH18-1</strain>
    </source>
</reference>
<evidence type="ECO:0000313" key="9">
    <source>
        <dbReference type="EMBL" id="GKX31510.1"/>
    </source>
</evidence>
<evidence type="ECO:0000256" key="1">
    <source>
        <dbReference type="ARBA" id="ARBA00006566"/>
    </source>
</evidence>
<dbReference type="InterPro" id="IPR020568">
    <property type="entry name" value="Ribosomal_Su5_D2-typ_SF"/>
</dbReference>
<comment type="similarity">
    <text evidence="1">Belongs to the GHMP kinase family. GalK subfamily.</text>
</comment>
<evidence type="ECO:0000256" key="4">
    <source>
        <dbReference type="ARBA" id="ARBA00022777"/>
    </source>
</evidence>
<dbReference type="Pfam" id="PF00288">
    <property type="entry name" value="GHMP_kinases_N"/>
    <property type="match status" value="1"/>
</dbReference>
<dbReference type="InterPro" id="IPR006206">
    <property type="entry name" value="Mevalonate/galactokinase"/>
</dbReference>
<organism evidence="9 10">
    <name type="scientific">Vallitalea longa</name>
    <dbReference type="NCBI Taxonomy" id="2936439"/>
    <lineage>
        <taxon>Bacteria</taxon>
        <taxon>Bacillati</taxon>
        <taxon>Bacillota</taxon>
        <taxon>Clostridia</taxon>
        <taxon>Lachnospirales</taxon>
        <taxon>Vallitaleaceae</taxon>
        <taxon>Vallitalea</taxon>
    </lineage>
</organism>
<dbReference type="GO" id="GO:0005829">
    <property type="term" value="C:cytosol"/>
    <property type="evidence" value="ECO:0007669"/>
    <property type="project" value="TreeGrafter"/>
</dbReference>
<evidence type="ECO:0000256" key="5">
    <source>
        <dbReference type="ARBA" id="ARBA00022840"/>
    </source>
</evidence>
<keyword evidence="2" id="KW-0808">Transferase</keyword>
<dbReference type="Gene3D" id="3.30.70.890">
    <property type="entry name" value="GHMP kinase, C-terminal domain"/>
    <property type="match status" value="1"/>
</dbReference>
<dbReference type="InterPro" id="IPR006204">
    <property type="entry name" value="GHMP_kinase_N_dom"/>
</dbReference>
<dbReference type="PANTHER" id="PTHR10457">
    <property type="entry name" value="MEVALONATE KINASE/GALACTOKINASE"/>
    <property type="match status" value="1"/>
</dbReference>
<evidence type="ECO:0000256" key="3">
    <source>
        <dbReference type="ARBA" id="ARBA00022741"/>
    </source>
</evidence>
<name>A0A9W5YCI8_9FIRM</name>
<evidence type="ECO:0000259" key="8">
    <source>
        <dbReference type="Pfam" id="PF08544"/>
    </source>
</evidence>
<feature type="domain" description="GHMP kinase C-terminal" evidence="8">
    <location>
        <begin position="275"/>
        <end position="344"/>
    </location>
</feature>
<keyword evidence="6" id="KW-0119">Carbohydrate metabolism</keyword>